<evidence type="ECO:0000313" key="1">
    <source>
        <dbReference type="EMBL" id="GCD21715.1"/>
    </source>
</evidence>
<dbReference type="Proteomes" id="UP000288246">
    <property type="component" value="Unassembled WGS sequence"/>
</dbReference>
<protein>
    <submittedName>
        <fullName evidence="1">Uncharacterized protein</fullName>
    </submittedName>
</protein>
<evidence type="ECO:0000313" key="2">
    <source>
        <dbReference type="Proteomes" id="UP000288246"/>
    </source>
</evidence>
<dbReference type="AlphaFoldDB" id="A0A401V493"/>
<organism evidence="1 2">
    <name type="scientific">Cellulomonas algicola</name>
    <dbReference type="NCBI Taxonomy" id="2071633"/>
    <lineage>
        <taxon>Bacteria</taxon>
        <taxon>Bacillati</taxon>
        <taxon>Actinomycetota</taxon>
        <taxon>Actinomycetes</taxon>
        <taxon>Micrococcales</taxon>
        <taxon>Cellulomonadaceae</taxon>
        <taxon>Cellulomonas</taxon>
    </lineage>
</organism>
<sequence length="75" mass="8429">MHPELFLTLHQQQQRELDRALAVALLVRERTTPEPHLRWSRVGTRAADAGRRMVLAARQRLTVSADRSPAACCAA</sequence>
<proteinExistence type="predicted"/>
<reference evidence="1 2" key="1">
    <citation type="submission" date="2018-11" db="EMBL/GenBank/DDBJ databases">
        <title>Draft genome sequence of Cellulomonas takizawaensis strain TKZ-21.</title>
        <authorList>
            <person name="Yamamura H."/>
            <person name="Hayashi T."/>
            <person name="Hamada M."/>
            <person name="Serisawa Y."/>
            <person name="Matsuyama K."/>
            <person name="Nakagawa Y."/>
            <person name="Otoguro M."/>
            <person name="Yanagida F."/>
            <person name="Hayakawa M."/>
        </authorList>
    </citation>
    <scope>NUCLEOTIDE SEQUENCE [LARGE SCALE GENOMIC DNA]</scope>
    <source>
        <strain evidence="1 2">TKZ-21</strain>
    </source>
</reference>
<keyword evidence="2" id="KW-1185">Reference proteome</keyword>
<accession>A0A401V493</accession>
<gene>
    <name evidence="1" type="ORF">CTKZ_32770</name>
</gene>
<name>A0A401V493_9CELL</name>
<dbReference type="EMBL" id="BHYL01000331">
    <property type="protein sequence ID" value="GCD21715.1"/>
    <property type="molecule type" value="Genomic_DNA"/>
</dbReference>
<dbReference type="RefSeq" id="WP_124344237.1">
    <property type="nucleotide sequence ID" value="NZ_BHYL01000331.1"/>
</dbReference>
<comment type="caution">
    <text evidence="1">The sequence shown here is derived from an EMBL/GenBank/DDBJ whole genome shotgun (WGS) entry which is preliminary data.</text>
</comment>